<evidence type="ECO:0000256" key="2">
    <source>
        <dbReference type="ARBA" id="ARBA00001913"/>
    </source>
</evidence>
<evidence type="ECO:0000313" key="12">
    <source>
        <dbReference type="EMBL" id="SDT53096.1"/>
    </source>
</evidence>
<dbReference type="STRING" id="113562.SAMN04489716_4332"/>
<keyword evidence="7 10" id="KW-0732">Signal</keyword>
<protein>
    <recommendedName>
        <fullName evidence="5 10">Pectate lyase</fullName>
        <ecNumber evidence="5 10">4.2.2.2</ecNumber>
    </recommendedName>
</protein>
<reference evidence="12 13" key="1">
    <citation type="submission" date="2016-10" db="EMBL/GenBank/DDBJ databases">
        <authorList>
            <person name="de Groot N.N."/>
        </authorList>
    </citation>
    <scope>NUCLEOTIDE SEQUENCE [LARGE SCALE GENOMIC DNA]</scope>
    <source>
        <strain evidence="12 13">DSM 43941</strain>
    </source>
</reference>
<dbReference type="Pfam" id="PF03211">
    <property type="entry name" value="Pectate_lyase"/>
    <property type="match status" value="1"/>
</dbReference>
<dbReference type="InterPro" id="IPR011050">
    <property type="entry name" value="Pectin_lyase_fold/virulence"/>
</dbReference>
<comment type="catalytic activity">
    <reaction evidence="1 10">
        <text>Eliminative cleavage of (1-&gt;4)-alpha-D-galacturonan to give oligosaccharides with 4-deoxy-alpha-D-galact-4-enuronosyl groups at their non-reducing ends.</text>
        <dbReference type="EC" id="4.2.2.2"/>
    </reaction>
</comment>
<evidence type="ECO:0000256" key="7">
    <source>
        <dbReference type="ARBA" id="ARBA00022729"/>
    </source>
</evidence>
<evidence type="ECO:0000313" key="13">
    <source>
        <dbReference type="Proteomes" id="UP000198688"/>
    </source>
</evidence>
<keyword evidence="13" id="KW-1185">Reference proteome</keyword>
<dbReference type="GO" id="GO:0045490">
    <property type="term" value="P:pectin catabolic process"/>
    <property type="evidence" value="ECO:0007669"/>
    <property type="project" value="TreeGrafter"/>
</dbReference>
<feature type="chain" id="PRO_5025099436" description="Pectate lyase" evidence="10">
    <location>
        <begin position="34"/>
        <end position="256"/>
    </location>
</feature>
<dbReference type="EC" id="4.2.2.2" evidence="5 10"/>
<comment type="subcellular location">
    <subcellularLocation>
        <location evidence="3 10">Secreted</location>
    </subcellularLocation>
</comment>
<dbReference type="InterPro" id="IPR012334">
    <property type="entry name" value="Pectin_lyas_fold"/>
</dbReference>
<name>A0A1H2B5P7_9ACTN</name>
<dbReference type="SUPFAM" id="SSF51126">
    <property type="entry name" value="Pectin lyase-like"/>
    <property type="match status" value="1"/>
</dbReference>
<proteinExistence type="inferred from homology"/>
<keyword evidence="8 10" id="KW-0106">Calcium</keyword>
<accession>A0A1H2B5P7</accession>
<dbReference type="Gene3D" id="2.160.20.10">
    <property type="entry name" value="Single-stranded right-handed beta-helix, Pectin lyase-like"/>
    <property type="match status" value="1"/>
</dbReference>
<organism evidence="12 13">
    <name type="scientific">Actinoplanes derwentensis</name>
    <dbReference type="NCBI Taxonomy" id="113562"/>
    <lineage>
        <taxon>Bacteria</taxon>
        <taxon>Bacillati</taxon>
        <taxon>Actinomycetota</taxon>
        <taxon>Actinomycetes</taxon>
        <taxon>Micromonosporales</taxon>
        <taxon>Micromonosporaceae</taxon>
        <taxon>Actinoplanes</taxon>
    </lineage>
</organism>
<gene>
    <name evidence="12" type="ORF">SAMN04489716_4332</name>
</gene>
<keyword evidence="6 10" id="KW-0964">Secreted</keyword>
<dbReference type="InterPro" id="IPR004898">
    <property type="entry name" value="Pectate_lyase_PlyH/PlyE-like"/>
</dbReference>
<evidence type="ECO:0000256" key="5">
    <source>
        <dbReference type="ARBA" id="ARBA00012272"/>
    </source>
</evidence>
<dbReference type="GO" id="GO:0030570">
    <property type="term" value="F:pectate lyase activity"/>
    <property type="evidence" value="ECO:0007669"/>
    <property type="project" value="UniProtKB-UniRule"/>
</dbReference>
<dbReference type="PANTHER" id="PTHR33407">
    <property type="entry name" value="PECTATE LYASE F-RELATED"/>
    <property type="match status" value="1"/>
</dbReference>
<comment type="function">
    <text evidence="10">Catalyzes the depolymerization of both polygalacturonate and pectins of methyl esterification degree from 22 to 89%, with an endo mode of action. In contrast to the majority of pectate lyases, displays high activity on highly methylated pectins.</text>
</comment>
<feature type="region of interest" description="Disordered" evidence="11">
    <location>
        <begin position="232"/>
        <end position="256"/>
    </location>
</feature>
<evidence type="ECO:0000256" key="11">
    <source>
        <dbReference type="SAM" id="MobiDB-lite"/>
    </source>
</evidence>
<dbReference type="EMBL" id="LT629758">
    <property type="protein sequence ID" value="SDT53096.1"/>
    <property type="molecule type" value="Genomic_DNA"/>
</dbReference>
<comment type="similarity">
    <text evidence="4 10">Belongs to the polysaccharide lyase 3 family.</text>
</comment>
<evidence type="ECO:0000256" key="8">
    <source>
        <dbReference type="ARBA" id="ARBA00022837"/>
    </source>
</evidence>
<sequence length="256" mass="25751">MTNSRRNRGRVIGAAVVALGLGAAVVFTNFASAAVPEATGEQVVTESIEVSGVFDGANKRFIGGGALGDGGQDEGQDALFELADGATLQNVILGSPAADGVHCSGSCTISNVHWEDVGEDAATFRGTNATVLIEGGSAASGTDKVFQDNRGAGGSVTIRDFEVSDFGKLYRSCGNCSTQAARTVTISNIIATAPGGTLAGVNTNLGDKVTLDGITIVGDDISLCDRFEGNDTGDEPTKIGEGPDGTSCVASNVTGP</sequence>
<evidence type="ECO:0000256" key="10">
    <source>
        <dbReference type="RuleBase" id="RU367009"/>
    </source>
</evidence>
<dbReference type="Proteomes" id="UP000198688">
    <property type="component" value="Chromosome I"/>
</dbReference>
<evidence type="ECO:0000256" key="3">
    <source>
        <dbReference type="ARBA" id="ARBA00004613"/>
    </source>
</evidence>
<evidence type="ECO:0000256" key="9">
    <source>
        <dbReference type="ARBA" id="ARBA00023239"/>
    </source>
</evidence>
<dbReference type="AlphaFoldDB" id="A0A1H2B5P7"/>
<dbReference type="OrthoDB" id="4298856at2"/>
<dbReference type="PANTHER" id="PTHR33407:SF9">
    <property type="entry name" value="PECTATE LYASE F-RELATED"/>
    <property type="match status" value="1"/>
</dbReference>
<feature type="signal peptide" evidence="10">
    <location>
        <begin position="1"/>
        <end position="33"/>
    </location>
</feature>
<keyword evidence="9 10" id="KW-0456">Lyase</keyword>
<dbReference type="GO" id="GO:0005576">
    <property type="term" value="C:extracellular region"/>
    <property type="evidence" value="ECO:0007669"/>
    <property type="project" value="UniProtKB-SubCell"/>
</dbReference>
<comment type="cofactor">
    <cofactor evidence="2 10">
        <name>Ca(2+)</name>
        <dbReference type="ChEBI" id="CHEBI:29108"/>
    </cofactor>
</comment>
<evidence type="ECO:0000256" key="4">
    <source>
        <dbReference type="ARBA" id="ARBA00006463"/>
    </source>
</evidence>
<evidence type="ECO:0000256" key="6">
    <source>
        <dbReference type="ARBA" id="ARBA00022525"/>
    </source>
</evidence>
<evidence type="ECO:0000256" key="1">
    <source>
        <dbReference type="ARBA" id="ARBA00000695"/>
    </source>
</evidence>